<protein>
    <submittedName>
        <fullName evidence="1">Uncharacterized protein</fullName>
    </submittedName>
</protein>
<comment type="caution">
    <text evidence="1">The sequence shown here is derived from an EMBL/GenBank/DDBJ whole genome shotgun (WGS) entry which is preliminary data.</text>
</comment>
<sequence>MLFEVLLEPERRFVAATGGAAPAVRGQSGENPMQRHREFQRRIFRALSHHRQRLPEFPLHRTIPEPYRAVKLIGRHQTLRQGAPDIDPELFPGIAPVRPVFDRNMRRQKIAVAAFRPKVLSLQPQFAAPGNHILGGVEVDPVRTPDTVTRVGMGNADRLQFKYREGRVTVQKPECFTKFHRIRLRLNSAACPLTIIPQK</sequence>
<organism evidence="1">
    <name type="scientific">bioreactor metagenome</name>
    <dbReference type="NCBI Taxonomy" id="1076179"/>
    <lineage>
        <taxon>unclassified sequences</taxon>
        <taxon>metagenomes</taxon>
        <taxon>ecological metagenomes</taxon>
    </lineage>
</organism>
<accession>A0A645CLS5</accession>
<evidence type="ECO:0000313" key="1">
    <source>
        <dbReference type="EMBL" id="MPM77855.1"/>
    </source>
</evidence>
<name>A0A645CLS5_9ZZZZ</name>
<dbReference type="AlphaFoldDB" id="A0A645CLS5"/>
<reference evidence="1" key="1">
    <citation type="submission" date="2019-08" db="EMBL/GenBank/DDBJ databases">
        <authorList>
            <person name="Kucharzyk K."/>
            <person name="Murdoch R.W."/>
            <person name="Higgins S."/>
            <person name="Loffler F."/>
        </authorList>
    </citation>
    <scope>NUCLEOTIDE SEQUENCE</scope>
</reference>
<dbReference type="EMBL" id="VSSQ01028230">
    <property type="protein sequence ID" value="MPM77855.1"/>
    <property type="molecule type" value="Genomic_DNA"/>
</dbReference>
<gene>
    <name evidence="1" type="ORF">SDC9_124863</name>
</gene>
<proteinExistence type="predicted"/>